<feature type="domain" description="Peptidase M16 C-terminal" evidence="11">
    <location>
        <begin position="250"/>
        <end position="430"/>
    </location>
</feature>
<keyword evidence="13" id="KW-1185">Reference proteome</keyword>
<evidence type="ECO:0000256" key="6">
    <source>
        <dbReference type="ARBA" id="ARBA00022833"/>
    </source>
</evidence>
<reference evidence="12 13" key="1">
    <citation type="submission" date="2024-02" db="EMBL/GenBank/DDBJ databases">
        <title>Haloferula sargassicola NBRC 104335.</title>
        <authorList>
            <person name="Ichikawa N."/>
            <person name="Katano-Makiyama Y."/>
            <person name="Hidaka K."/>
        </authorList>
    </citation>
    <scope>NUCLEOTIDE SEQUENCE [LARGE SCALE GENOMIC DNA]</scope>
    <source>
        <strain evidence="12 13">NBRC 104335</strain>
    </source>
</reference>
<comment type="similarity">
    <text evidence="2 8">Belongs to the peptidase M16 family.</text>
</comment>
<protein>
    <recommendedName>
        <fullName evidence="14">Zinc protease</fullName>
    </recommendedName>
</protein>
<dbReference type="EMBL" id="BAABRI010000014">
    <property type="protein sequence ID" value="GAA5483445.1"/>
    <property type="molecule type" value="Genomic_DNA"/>
</dbReference>
<keyword evidence="3" id="KW-0645">Protease</keyword>
<evidence type="ECO:0000256" key="1">
    <source>
        <dbReference type="ARBA" id="ARBA00001947"/>
    </source>
</evidence>
<evidence type="ECO:0000256" key="8">
    <source>
        <dbReference type="RuleBase" id="RU004447"/>
    </source>
</evidence>
<evidence type="ECO:0000256" key="5">
    <source>
        <dbReference type="ARBA" id="ARBA00022801"/>
    </source>
</evidence>
<dbReference type="RefSeq" id="WP_353567552.1">
    <property type="nucleotide sequence ID" value="NZ_BAABRI010000014.1"/>
</dbReference>
<evidence type="ECO:0000259" key="11">
    <source>
        <dbReference type="Pfam" id="PF05193"/>
    </source>
</evidence>
<dbReference type="Gene3D" id="3.30.830.10">
    <property type="entry name" value="Metalloenzyme, LuxS/M16 peptidase-like"/>
    <property type="match status" value="4"/>
</dbReference>
<dbReference type="Pfam" id="PF05193">
    <property type="entry name" value="Peptidase_M16_C"/>
    <property type="match status" value="2"/>
</dbReference>
<dbReference type="PANTHER" id="PTHR43690">
    <property type="entry name" value="NARDILYSIN"/>
    <property type="match status" value="1"/>
</dbReference>
<evidence type="ECO:0000313" key="13">
    <source>
        <dbReference type="Proteomes" id="UP001476282"/>
    </source>
</evidence>
<feature type="domain" description="Peptidase M16 N-terminal" evidence="10">
    <location>
        <begin position="87"/>
        <end position="214"/>
    </location>
</feature>
<dbReference type="InterPro" id="IPR011765">
    <property type="entry name" value="Pept_M16_N"/>
</dbReference>
<name>A0ABP9UQA7_9BACT</name>
<keyword evidence="6" id="KW-0862">Zinc</keyword>
<evidence type="ECO:0000313" key="12">
    <source>
        <dbReference type="EMBL" id="GAA5483445.1"/>
    </source>
</evidence>
<feature type="domain" description="Peptidase M16 C-terminal" evidence="11">
    <location>
        <begin position="725"/>
        <end position="907"/>
    </location>
</feature>
<dbReference type="InterPro" id="IPR007863">
    <property type="entry name" value="Peptidase_M16_C"/>
</dbReference>
<dbReference type="Proteomes" id="UP001476282">
    <property type="component" value="Unassembled WGS sequence"/>
</dbReference>
<dbReference type="PANTHER" id="PTHR43690:SF17">
    <property type="entry name" value="PROTEIN YHJJ"/>
    <property type="match status" value="1"/>
</dbReference>
<evidence type="ECO:0000256" key="9">
    <source>
        <dbReference type="SAM" id="MobiDB-lite"/>
    </source>
</evidence>
<dbReference type="Pfam" id="PF00675">
    <property type="entry name" value="Peptidase_M16"/>
    <property type="match status" value="1"/>
</dbReference>
<feature type="region of interest" description="Disordered" evidence="9">
    <location>
        <begin position="27"/>
        <end position="66"/>
    </location>
</feature>
<keyword evidence="5" id="KW-0378">Hydrolase</keyword>
<organism evidence="12 13">
    <name type="scientific">Haloferula sargassicola</name>
    <dbReference type="NCBI Taxonomy" id="490096"/>
    <lineage>
        <taxon>Bacteria</taxon>
        <taxon>Pseudomonadati</taxon>
        <taxon>Verrucomicrobiota</taxon>
        <taxon>Verrucomicrobiia</taxon>
        <taxon>Verrucomicrobiales</taxon>
        <taxon>Verrucomicrobiaceae</taxon>
        <taxon>Haloferula</taxon>
    </lineage>
</organism>
<evidence type="ECO:0008006" key="14">
    <source>
        <dbReference type="Google" id="ProtNLM"/>
    </source>
</evidence>
<sequence length="978" mass="107472">MRNPAPLVLTLALAVAALVLILRKPDEASPAAATSPPPAEQTPDPGAAAPEDSTQEALPPSPWPHEVSDIPADPAIVFGKLGNGMRYVILPNAEPPERVSVRLHIGAGSLMEADDQQGLAHFLEHMVFNGTEHFKAGELVPRMQRLGIAFGAHVNAFTSFDQTVYSLDLPDLSDSTLDLAFNVMRDFADGAQLATDEIDKERGVILAEMNSRDSIGYRILKKQFKALLPDSLIARRFPIGEEEIIRGAPRERFVDFYQNYYVPSRMTFVVVGAIDPAAMRKRIESAFGGMTGPEDPGADPQLGDYTPPATQEPLVFTDAELPATSLGLTCIKPYEDRIDNRENRADLMRLSLAHSMLGRRFDRIAEGAESPIVEGSASRQQLFRAVTVGSVDVTVTDGRLDEAVVVLENEFRRAKEHGFTEAELAEAKANILNYYQQQVANRDSRRSDELSSMIVTAINERDVLSSPETDLEVLQGFLGDITPKDCHSAFLDFWKDTHPRLVMTAKEAPADVAKTLSARFAEAAAMPVEPPVEMEVKAFAYTDFGTAGTVAEREDVKDLGVTRLTLSNGVTVNLKPTDYDKNRISLMARIGHGRLLMDKDKVGLAEFATAVVNEGGIGEHSAEELRRILAGRNVGTGFSVGDGHFSLAGTTTPDDLQLQLQLMAAQVLHPGTREEAISQFRRTVPMLFQQLKHNPDGAMQDMFAWLHGDDPRFEFPDSPDKVLSLRAEDIDSWLARDFTPGRIELNVVGDFELEKTIPLVLATFGALPDRPAAGRDRLSDPVQSVDFPTPPQEKDYTYSSRIERALSLVIWKVPGPRGNEEQFRRFNLLADIVADRLREEVREKLGASYSPGAGAGGSRELEDFGFLMAQSTGKPGDTQALTDASRRIAAELAAKGATEDELTRAKTPMLADLEKSLRDNSYWLQSVLNGSTDDPHRLELARSRIDDVRSITLAEINELAKRYLTQDNTITVTILPEP</sequence>
<proteinExistence type="inferred from homology"/>
<accession>A0ABP9UQA7</accession>
<dbReference type="InterPro" id="IPR011249">
    <property type="entry name" value="Metalloenz_LuxS/M16"/>
</dbReference>
<evidence type="ECO:0000256" key="4">
    <source>
        <dbReference type="ARBA" id="ARBA00022723"/>
    </source>
</evidence>
<gene>
    <name evidence="12" type="ORF">Hsar01_02678</name>
</gene>
<dbReference type="InterPro" id="IPR001431">
    <property type="entry name" value="Pept_M16_Zn_BS"/>
</dbReference>
<evidence type="ECO:0000256" key="2">
    <source>
        <dbReference type="ARBA" id="ARBA00007261"/>
    </source>
</evidence>
<dbReference type="PROSITE" id="PS00143">
    <property type="entry name" value="INSULINASE"/>
    <property type="match status" value="1"/>
</dbReference>
<comment type="caution">
    <text evidence="12">The sequence shown here is derived from an EMBL/GenBank/DDBJ whole genome shotgun (WGS) entry which is preliminary data.</text>
</comment>
<evidence type="ECO:0000259" key="10">
    <source>
        <dbReference type="Pfam" id="PF00675"/>
    </source>
</evidence>
<feature type="region of interest" description="Disordered" evidence="9">
    <location>
        <begin position="774"/>
        <end position="794"/>
    </location>
</feature>
<dbReference type="SUPFAM" id="SSF63411">
    <property type="entry name" value="LuxS/MPP-like metallohydrolase"/>
    <property type="match status" value="4"/>
</dbReference>
<evidence type="ECO:0000256" key="3">
    <source>
        <dbReference type="ARBA" id="ARBA00022670"/>
    </source>
</evidence>
<dbReference type="InterPro" id="IPR050626">
    <property type="entry name" value="Peptidase_M16"/>
</dbReference>
<keyword evidence="4" id="KW-0479">Metal-binding</keyword>
<comment type="cofactor">
    <cofactor evidence="1">
        <name>Zn(2+)</name>
        <dbReference type="ChEBI" id="CHEBI:29105"/>
    </cofactor>
</comment>
<keyword evidence="7" id="KW-0482">Metalloprotease</keyword>
<evidence type="ECO:0000256" key="7">
    <source>
        <dbReference type="ARBA" id="ARBA00023049"/>
    </source>
</evidence>